<keyword evidence="4" id="KW-0175">Coiled coil</keyword>
<evidence type="ECO:0000256" key="2">
    <source>
        <dbReference type="ARBA" id="ARBA00022553"/>
    </source>
</evidence>
<dbReference type="AlphaFoldDB" id="A0A9W4CZ12"/>
<comment type="caution">
    <text evidence="7">The sequence shown here is derived from an EMBL/GenBank/DDBJ whole genome shotgun (WGS) entry which is preliminary data.</text>
</comment>
<dbReference type="GO" id="GO:0005681">
    <property type="term" value="C:spliceosomal complex"/>
    <property type="evidence" value="ECO:0007669"/>
    <property type="project" value="TreeGrafter"/>
</dbReference>
<dbReference type="PANTHER" id="PTHR14978:SF0">
    <property type="entry name" value="BETA-CATENIN-LIKE PROTEIN 1"/>
    <property type="match status" value="1"/>
</dbReference>
<dbReference type="Proteomes" id="UP000683417">
    <property type="component" value="Unassembled WGS sequence"/>
</dbReference>
<comment type="subcellular location">
    <subcellularLocation>
        <location evidence="1">Nucleus</location>
    </subcellularLocation>
</comment>
<evidence type="ECO:0000256" key="1">
    <source>
        <dbReference type="ARBA" id="ARBA00004123"/>
    </source>
</evidence>
<feature type="domain" description="Beta-catenin-like protein 1 N-terminal" evidence="6">
    <location>
        <begin position="88"/>
        <end position="197"/>
    </location>
</feature>
<reference evidence="7" key="1">
    <citation type="submission" date="2020-10" db="EMBL/GenBank/DDBJ databases">
        <authorList>
            <person name="Muller C M."/>
        </authorList>
    </citation>
    <scope>NUCLEOTIDE SEQUENCE</scope>
    <source>
        <strain evidence="7">THUN-12</strain>
    </source>
</reference>
<dbReference type="SMART" id="SM01156">
    <property type="entry name" value="DUF1716"/>
    <property type="match status" value="1"/>
</dbReference>
<gene>
    <name evidence="7" type="ORF">BGTH12_LOCUS2325</name>
</gene>
<evidence type="ECO:0000313" key="7">
    <source>
        <dbReference type="EMBL" id="CAD6500967.1"/>
    </source>
</evidence>
<dbReference type="EMBL" id="CAJHIT010000004">
    <property type="protein sequence ID" value="CAD6500967.1"/>
    <property type="molecule type" value="Genomic_DNA"/>
</dbReference>
<dbReference type="InterPro" id="IPR039678">
    <property type="entry name" value="CTNNBL1"/>
</dbReference>
<proteinExistence type="predicted"/>
<protein>
    <submittedName>
        <fullName evidence="7">BgTH12-06668</fullName>
    </submittedName>
</protein>
<organism evidence="7 8">
    <name type="scientific">Blumeria graminis f. sp. triticale</name>
    <dbReference type="NCBI Taxonomy" id="1689686"/>
    <lineage>
        <taxon>Eukaryota</taxon>
        <taxon>Fungi</taxon>
        <taxon>Dikarya</taxon>
        <taxon>Ascomycota</taxon>
        <taxon>Pezizomycotina</taxon>
        <taxon>Leotiomycetes</taxon>
        <taxon>Erysiphales</taxon>
        <taxon>Erysiphaceae</taxon>
        <taxon>Blumeria</taxon>
    </lineage>
</organism>
<name>A0A9W4CZ12_BLUGR</name>
<evidence type="ECO:0000256" key="4">
    <source>
        <dbReference type="ARBA" id="ARBA00023054"/>
    </source>
</evidence>
<evidence type="ECO:0000256" key="3">
    <source>
        <dbReference type="ARBA" id="ARBA00022737"/>
    </source>
</evidence>
<dbReference type="InterPro" id="IPR013180">
    <property type="entry name" value="CTNNBL1_N"/>
</dbReference>
<evidence type="ECO:0000256" key="5">
    <source>
        <dbReference type="ARBA" id="ARBA00023242"/>
    </source>
</evidence>
<accession>A0A9W4CZ12</accession>
<keyword evidence="3" id="KW-0677">Repeat</keyword>
<dbReference type="PANTHER" id="PTHR14978">
    <property type="entry name" value="BETA-CATENIN-LIKE PROTEIN 1 NUCLEAR ASSOCIATED PROTEIN"/>
    <property type="match status" value="1"/>
</dbReference>
<dbReference type="FunFam" id="1.25.10.10:FF:001136">
    <property type="entry name" value="Beta-catenin-like protein 1"/>
    <property type="match status" value="1"/>
</dbReference>
<evidence type="ECO:0000259" key="6">
    <source>
        <dbReference type="SMART" id="SM01156"/>
    </source>
</evidence>
<dbReference type="GO" id="GO:0010467">
    <property type="term" value="P:gene expression"/>
    <property type="evidence" value="ECO:0007669"/>
    <property type="project" value="UniProtKB-ARBA"/>
</dbReference>
<keyword evidence="2" id="KW-0597">Phosphoprotein</keyword>
<dbReference type="Pfam" id="PF08216">
    <property type="entry name" value="CTNNBL"/>
    <property type="match status" value="1"/>
</dbReference>
<keyword evidence="5" id="KW-0539">Nucleus</keyword>
<sequence length="587" mass="66414">MSNLETLDNLFKPALPSNKRKIEISRHPNDVHKSVKISSRNTTKIIARTPSKLTENDIESGPTVPIDEEDYGPDLPDDEEGRFFGGGVTQKENEILDYVDEKTVNDQQTEIFDSAWLRRLALKFERKISTNAELRIKYENDPQKFMTSEEELDVEIKAIGILSQHPTLYAEFVKLGCVSSLVSLLAHENTDIAIGAIQIISELIDEDAEAVQGDWNEIVDAMLKADLLELLVSNLMRFDEENESDKHGVYYSLSVLESMASQATLAEKIGRETAVFEWVLERIKKPEKTVSQNKQYAAEVLVILLHTSSLNRKKICEIDGVNLLLELLATYRKRDPAKGTEEEEFMENLFDALVCVVDEVDGKSHFVKAEGVELCLIMITEGKMSKTRAIRLLDHALGGTNEVEVSERLVEAAGLKVIFGKFMKKHDSAVTEHFLGIFSSLLRNLPADSSSRIRTLAKFVEKDYEKIIKLIDLRKTYTQCLARVNESIRKEHFNLSAEMREAMANIWLSRKLDAGLYCLQIIDVILAWLVAEDDGANQKIRLLLADQTDTIESVAQTIKEQIDAILEETEDEIVMKDMLTTLLKFLT</sequence>
<evidence type="ECO:0000313" key="8">
    <source>
        <dbReference type="Proteomes" id="UP000683417"/>
    </source>
</evidence>